<gene>
    <name evidence="1" type="ORF">KC729_00520</name>
</gene>
<protein>
    <submittedName>
        <fullName evidence="1">Uncharacterized protein</fullName>
    </submittedName>
</protein>
<comment type="caution">
    <text evidence="1">The sequence shown here is derived from an EMBL/GenBank/DDBJ whole genome shotgun (WGS) entry which is preliminary data.</text>
</comment>
<reference evidence="1" key="1">
    <citation type="submission" date="2020-04" db="EMBL/GenBank/DDBJ databases">
        <authorList>
            <person name="Zhang T."/>
        </authorList>
    </citation>
    <scope>NUCLEOTIDE SEQUENCE</scope>
    <source>
        <strain evidence="1">HKST-UBA01</strain>
    </source>
</reference>
<proteinExistence type="predicted"/>
<dbReference type="EMBL" id="JAGQHR010000005">
    <property type="protein sequence ID" value="MCA9726134.1"/>
    <property type="molecule type" value="Genomic_DNA"/>
</dbReference>
<evidence type="ECO:0000313" key="1">
    <source>
        <dbReference type="EMBL" id="MCA9726134.1"/>
    </source>
</evidence>
<dbReference type="PROSITE" id="PS51257">
    <property type="entry name" value="PROKAR_LIPOPROTEIN"/>
    <property type="match status" value="1"/>
</dbReference>
<name>A0A956RNT8_UNCEI</name>
<dbReference type="AlphaFoldDB" id="A0A956RNT8"/>
<dbReference type="Proteomes" id="UP000697710">
    <property type="component" value="Unassembled WGS sequence"/>
</dbReference>
<sequence>MSSVMPRLLTLIWMSWPALPILGVGCESSETKPPETHALSGTWSGEAFDFSDVPEDTSAYVKFEIRIEDGDLVSEWSYPYHRIIPATWDGDTLSMARTEREVFTDFRGGLRSENRLEGGWIVRSPVGDGGTLPIVGRWYADR</sequence>
<reference evidence="1" key="2">
    <citation type="journal article" date="2021" name="Microbiome">
        <title>Successional dynamics and alternative stable states in a saline activated sludge microbial community over 9 years.</title>
        <authorList>
            <person name="Wang Y."/>
            <person name="Ye J."/>
            <person name="Ju F."/>
            <person name="Liu L."/>
            <person name="Boyd J.A."/>
            <person name="Deng Y."/>
            <person name="Parks D.H."/>
            <person name="Jiang X."/>
            <person name="Yin X."/>
            <person name="Woodcroft B.J."/>
            <person name="Tyson G.W."/>
            <person name="Hugenholtz P."/>
            <person name="Polz M.F."/>
            <person name="Zhang T."/>
        </authorList>
    </citation>
    <scope>NUCLEOTIDE SEQUENCE</scope>
    <source>
        <strain evidence="1">HKST-UBA01</strain>
    </source>
</reference>
<accession>A0A956RNT8</accession>
<evidence type="ECO:0000313" key="2">
    <source>
        <dbReference type="Proteomes" id="UP000697710"/>
    </source>
</evidence>
<organism evidence="1 2">
    <name type="scientific">Eiseniibacteriota bacterium</name>
    <dbReference type="NCBI Taxonomy" id="2212470"/>
    <lineage>
        <taxon>Bacteria</taxon>
        <taxon>Candidatus Eiseniibacteriota</taxon>
    </lineage>
</organism>